<evidence type="ECO:0000313" key="4">
    <source>
        <dbReference type="Proteomes" id="UP000430146"/>
    </source>
</evidence>
<proteinExistence type="predicted"/>
<dbReference type="InterPro" id="IPR032407">
    <property type="entry name" value="MHB"/>
</dbReference>
<evidence type="ECO:0000256" key="1">
    <source>
        <dbReference type="SAM" id="SignalP"/>
    </source>
</evidence>
<feature type="signal peptide" evidence="1">
    <location>
        <begin position="1"/>
        <end position="31"/>
    </location>
</feature>
<gene>
    <name evidence="3" type="ORF">AELLOGFF_04716</name>
</gene>
<dbReference type="AlphaFoldDB" id="A0A5S9R242"/>
<keyword evidence="1" id="KW-0732">Signal</keyword>
<dbReference type="EMBL" id="CACSIP010000024">
    <property type="protein sequence ID" value="CAA0125982.1"/>
    <property type="molecule type" value="Genomic_DNA"/>
</dbReference>
<dbReference type="Pfam" id="PF16525">
    <property type="entry name" value="MHB"/>
    <property type="match status" value="1"/>
</dbReference>
<accession>A0A5S9R242</accession>
<sequence length="125" mass="12714">MVSHKSFAGRMLVATVGSGAVLLGTAVSASAQPAPPNCTAADLAGIMSGVTASTSAYLFTHPPVNDFFTNLGKVPNDQKREALASYLDANPQVKADLSGIRQPAKDFRARCGGGPGPLAEVEGEG</sequence>
<protein>
    <submittedName>
        <fullName evidence="3">Heme-binding protein</fullName>
    </submittedName>
</protein>
<dbReference type="Gene3D" id="1.20.20.20">
    <property type="entry name" value="Haemophore, haem-binding domain"/>
    <property type="match status" value="1"/>
</dbReference>
<dbReference type="GO" id="GO:0020037">
    <property type="term" value="F:heme binding"/>
    <property type="evidence" value="ECO:0007669"/>
    <property type="project" value="InterPro"/>
</dbReference>
<feature type="domain" description="Haemophore haem-binding" evidence="2">
    <location>
        <begin position="36"/>
        <end position="112"/>
    </location>
</feature>
<dbReference type="RefSeq" id="WP_159232190.1">
    <property type="nucleotide sequence ID" value="NZ_CACSIP010000024.1"/>
</dbReference>
<reference evidence="3 4" key="1">
    <citation type="submission" date="2019-11" db="EMBL/GenBank/DDBJ databases">
        <authorList>
            <person name="Holert J."/>
        </authorList>
    </citation>
    <scope>NUCLEOTIDE SEQUENCE [LARGE SCALE GENOMIC DNA]</scope>
    <source>
        <strain evidence="3">BC8_1</strain>
    </source>
</reference>
<dbReference type="OrthoDB" id="7448035at2"/>
<dbReference type="NCBIfam" id="TIGR04529">
    <property type="entry name" value="MTB_hemophore"/>
    <property type="match status" value="1"/>
</dbReference>
<dbReference type="InterPro" id="IPR038378">
    <property type="entry name" value="MHB_sf"/>
</dbReference>
<name>A0A5S9R242_MYCVN</name>
<organism evidence="3 4">
    <name type="scientific">Mycolicibacterium vanbaalenii</name>
    <name type="common">Mycobacterium vanbaalenii</name>
    <dbReference type="NCBI Taxonomy" id="110539"/>
    <lineage>
        <taxon>Bacteria</taxon>
        <taxon>Bacillati</taxon>
        <taxon>Actinomycetota</taxon>
        <taxon>Actinomycetes</taxon>
        <taxon>Mycobacteriales</taxon>
        <taxon>Mycobacteriaceae</taxon>
        <taxon>Mycolicibacterium</taxon>
    </lineage>
</organism>
<evidence type="ECO:0000313" key="3">
    <source>
        <dbReference type="EMBL" id="CAA0125982.1"/>
    </source>
</evidence>
<dbReference type="Proteomes" id="UP000430146">
    <property type="component" value="Unassembled WGS sequence"/>
</dbReference>
<feature type="chain" id="PRO_5024971227" evidence="1">
    <location>
        <begin position="32"/>
        <end position="125"/>
    </location>
</feature>
<evidence type="ECO:0000259" key="2">
    <source>
        <dbReference type="Pfam" id="PF16525"/>
    </source>
</evidence>
<keyword evidence="4" id="KW-1185">Reference proteome</keyword>